<evidence type="ECO:0000313" key="3">
    <source>
        <dbReference type="EMBL" id="GES91261.1"/>
    </source>
</evidence>
<gene>
    <name evidence="3" type="ORF">RCL2_001809300</name>
    <name evidence="2" type="ORF">RclHR1_39600001</name>
</gene>
<evidence type="ECO:0000256" key="1">
    <source>
        <dbReference type="SAM" id="MobiDB-lite"/>
    </source>
</evidence>
<sequence length="167" mass="19494">MNVFKKLKSLPNPIPGPDDHYISFSEAYEKETTEEYCPSLQNKKPRNIRKDVKKKKEMAWILVQLLNIEKMLSSSKKESDVNINDDDEKKNNDRDTDINGDNEKENNNRSDPVAELFKIVQINKKYTCTSAIEKSYFVAKIFPQICNICGILEGLIQYYHIIKYVMH</sequence>
<dbReference type="Proteomes" id="UP000247702">
    <property type="component" value="Unassembled WGS sequence"/>
</dbReference>
<protein>
    <submittedName>
        <fullName evidence="2">Uncharacterized protein</fullName>
    </submittedName>
</protein>
<evidence type="ECO:0000313" key="4">
    <source>
        <dbReference type="Proteomes" id="UP000247702"/>
    </source>
</evidence>
<dbReference type="Proteomes" id="UP000615446">
    <property type="component" value="Unassembled WGS sequence"/>
</dbReference>
<accession>A0A2Z6RW65</accession>
<dbReference type="EMBL" id="BEXD01003291">
    <property type="protein sequence ID" value="GBC00752.1"/>
    <property type="molecule type" value="Genomic_DNA"/>
</dbReference>
<dbReference type="EMBL" id="BLAL01000199">
    <property type="protein sequence ID" value="GES91261.1"/>
    <property type="molecule type" value="Genomic_DNA"/>
</dbReference>
<proteinExistence type="predicted"/>
<keyword evidence="4" id="KW-1185">Reference proteome</keyword>
<feature type="compositionally biased region" description="Basic and acidic residues" evidence="1">
    <location>
        <begin position="87"/>
        <end position="108"/>
    </location>
</feature>
<evidence type="ECO:0000313" key="2">
    <source>
        <dbReference type="EMBL" id="GBC00752.1"/>
    </source>
</evidence>
<dbReference type="AlphaFoldDB" id="A0A2Z6RW65"/>
<organism evidence="2 4">
    <name type="scientific">Rhizophagus clarus</name>
    <dbReference type="NCBI Taxonomy" id="94130"/>
    <lineage>
        <taxon>Eukaryota</taxon>
        <taxon>Fungi</taxon>
        <taxon>Fungi incertae sedis</taxon>
        <taxon>Mucoromycota</taxon>
        <taxon>Glomeromycotina</taxon>
        <taxon>Glomeromycetes</taxon>
        <taxon>Glomerales</taxon>
        <taxon>Glomeraceae</taxon>
        <taxon>Rhizophagus</taxon>
    </lineage>
</organism>
<comment type="caution">
    <text evidence="2">The sequence shown here is derived from an EMBL/GenBank/DDBJ whole genome shotgun (WGS) entry which is preliminary data.</text>
</comment>
<reference evidence="3" key="2">
    <citation type="submission" date="2019-10" db="EMBL/GenBank/DDBJ databases">
        <title>Conservation and host-specific expression of non-tandemly repeated heterogenous ribosome RNA gene in arbuscular mycorrhizal fungi.</title>
        <authorList>
            <person name="Maeda T."/>
            <person name="Kobayashi Y."/>
            <person name="Nakagawa T."/>
            <person name="Ezawa T."/>
            <person name="Yamaguchi K."/>
            <person name="Bino T."/>
            <person name="Nishimoto Y."/>
            <person name="Shigenobu S."/>
            <person name="Kawaguchi M."/>
        </authorList>
    </citation>
    <scope>NUCLEOTIDE SEQUENCE</scope>
    <source>
        <strain evidence="3">HR1</strain>
    </source>
</reference>
<reference evidence="2 4" key="1">
    <citation type="submission" date="2017-11" db="EMBL/GenBank/DDBJ databases">
        <title>The genome of Rhizophagus clarus HR1 reveals common genetic basis of auxotrophy among arbuscular mycorrhizal fungi.</title>
        <authorList>
            <person name="Kobayashi Y."/>
        </authorList>
    </citation>
    <scope>NUCLEOTIDE SEQUENCE [LARGE SCALE GENOMIC DNA]</scope>
    <source>
        <strain evidence="2 4">HR1</strain>
    </source>
</reference>
<feature type="region of interest" description="Disordered" evidence="1">
    <location>
        <begin position="74"/>
        <end position="109"/>
    </location>
</feature>
<name>A0A2Z6RW65_9GLOM</name>
<dbReference type="OrthoDB" id="2353565at2759"/>